<keyword evidence="2" id="KW-0732">Signal</keyword>
<dbReference type="GeneID" id="85315128"/>
<feature type="signal peptide" evidence="2">
    <location>
        <begin position="1"/>
        <end position="20"/>
    </location>
</feature>
<dbReference type="Proteomes" id="UP001244011">
    <property type="component" value="Unassembled WGS sequence"/>
</dbReference>
<gene>
    <name evidence="3" type="ORF">QBC33DRAFT_597752</name>
</gene>
<dbReference type="EMBL" id="MU838999">
    <property type="protein sequence ID" value="KAK1771089.1"/>
    <property type="molecule type" value="Genomic_DNA"/>
</dbReference>
<evidence type="ECO:0000313" key="4">
    <source>
        <dbReference type="Proteomes" id="UP001244011"/>
    </source>
</evidence>
<reference evidence="3" key="1">
    <citation type="submission" date="2023-06" db="EMBL/GenBank/DDBJ databases">
        <title>Genome-scale phylogeny and comparative genomics of the fungal order Sordariales.</title>
        <authorList>
            <consortium name="Lawrence Berkeley National Laboratory"/>
            <person name="Hensen N."/>
            <person name="Bonometti L."/>
            <person name="Westerberg I."/>
            <person name="Brannstrom I.O."/>
            <person name="Guillou S."/>
            <person name="Cros-Aarteil S."/>
            <person name="Calhoun S."/>
            <person name="Haridas S."/>
            <person name="Kuo A."/>
            <person name="Mondo S."/>
            <person name="Pangilinan J."/>
            <person name="Riley R."/>
            <person name="Labutti K."/>
            <person name="Andreopoulos B."/>
            <person name="Lipzen A."/>
            <person name="Chen C."/>
            <person name="Yanf M."/>
            <person name="Daum C."/>
            <person name="Ng V."/>
            <person name="Clum A."/>
            <person name="Steindorff A."/>
            <person name="Ohm R."/>
            <person name="Martin F."/>
            <person name="Silar P."/>
            <person name="Natvig D."/>
            <person name="Lalanne C."/>
            <person name="Gautier V."/>
            <person name="Ament-Velasquez S.L."/>
            <person name="Kruys A."/>
            <person name="Hutchinson M.I."/>
            <person name="Powell A.J."/>
            <person name="Barry K."/>
            <person name="Miller A.N."/>
            <person name="Grigoriev I.V."/>
            <person name="Debuchy R."/>
            <person name="Gladieux P."/>
            <person name="Thoren M.H."/>
            <person name="Johannesson H."/>
        </authorList>
    </citation>
    <scope>NUCLEOTIDE SEQUENCE</scope>
    <source>
        <strain evidence="3">8032-3</strain>
    </source>
</reference>
<feature type="chain" id="PRO_5042530693" description="GPI anchored protein" evidence="2">
    <location>
        <begin position="21"/>
        <end position="427"/>
    </location>
</feature>
<comment type="caution">
    <text evidence="3">The sequence shown here is derived from an EMBL/GenBank/DDBJ whole genome shotgun (WGS) entry which is preliminary data.</text>
</comment>
<sequence>MQLLPPPLWLLIAAQIDAQAQLPTAVRKMPPDAGEKFHHEYCAFAEEGALAGRAAPLLAANASAPLPYRPPFAPHDERSQYPGQIPRSGGDVDGRGYGWRLLRRAAAGELARLKGREWACPGDTSSCAGIGYPNSCCQSGETCVEIEDTGLGPVGCCPSGSTCGGSISGCASGNTACSSEIGGGCCIPGFVCEGVGCVPSAPVMTTMTTTSTSIVSAPTPSTIIVTVIITQTQSQSKPQTSTTTRIVSPTNTPATGSTTTSTTDNGISAPVRPTSSSSTSEPSGTNTYCPTGFYACLASAGGGCCQTGRDCKTTSCPPPARPTTVVDGNGVTVVVPAAAVPASTTATCASGWYLCDGDDADAGLRPGCCPSGYGCGTASCMLVRDGATASVAKDLPGGSSSGAGRGNGARTWGLVGWVVAVAFITMV</sequence>
<dbReference type="RefSeq" id="XP_060287302.1">
    <property type="nucleotide sequence ID" value="XM_060431941.1"/>
</dbReference>
<feature type="region of interest" description="Disordered" evidence="1">
    <location>
        <begin position="232"/>
        <end position="283"/>
    </location>
</feature>
<organism evidence="3 4">
    <name type="scientific">Phialemonium atrogriseum</name>
    <dbReference type="NCBI Taxonomy" id="1093897"/>
    <lineage>
        <taxon>Eukaryota</taxon>
        <taxon>Fungi</taxon>
        <taxon>Dikarya</taxon>
        <taxon>Ascomycota</taxon>
        <taxon>Pezizomycotina</taxon>
        <taxon>Sordariomycetes</taxon>
        <taxon>Sordariomycetidae</taxon>
        <taxon>Cephalothecales</taxon>
        <taxon>Cephalothecaceae</taxon>
        <taxon>Phialemonium</taxon>
    </lineage>
</organism>
<name>A0AAJ0FQC3_9PEZI</name>
<evidence type="ECO:0000256" key="2">
    <source>
        <dbReference type="SAM" id="SignalP"/>
    </source>
</evidence>
<dbReference type="PANTHER" id="PTHR39599">
    <property type="entry name" value="GPI-ANCHORED PROTEIN (EUROFUNG)-RELATED-RELATED"/>
    <property type="match status" value="1"/>
</dbReference>
<evidence type="ECO:0000313" key="3">
    <source>
        <dbReference type="EMBL" id="KAK1771089.1"/>
    </source>
</evidence>
<keyword evidence="4" id="KW-1185">Reference proteome</keyword>
<accession>A0AAJ0FQC3</accession>
<evidence type="ECO:0008006" key="5">
    <source>
        <dbReference type="Google" id="ProtNLM"/>
    </source>
</evidence>
<dbReference type="AlphaFoldDB" id="A0AAJ0FQC3"/>
<protein>
    <recommendedName>
        <fullName evidence="5">GPI anchored protein</fullName>
    </recommendedName>
</protein>
<evidence type="ECO:0000256" key="1">
    <source>
        <dbReference type="SAM" id="MobiDB-lite"/>
    </source>
</evidence>
<dbReference type="PANTHER" id="PTHR39599:SF2">
    <property type="entry name" value="ANCHORED PROTEIN, PUTATIVE (AFU_ORTHOLOGUE AFUA_1G09650)-RELATED"/>
    <property type="match status" value="1"/>
</dbReference>
<proteinExistence type="predicted"/>